<reference evidence="3" key="1">
    <citation type="submission" date="2008-02" db="EMBL/GenBank/DDBJ databases">
        <authorList>
            <consortium name="The Broad Institute Genome Sequencing Platform"/>
            <person name="Fischbach M."/>
            <person name="Ward D."/>
            <person name="Young S."/>
            <person name="Jaffe D."/>
            <person name="Gnerre S."/>
            <person name="Berlin A."/>
            <person name="Heiman D."/>
            <person name="Hepburn T."/>
            <person name="Sykes S."/>
            <person name="Alvarado L."/>
            <person name="Kodira C.D."/>
            <person name="Straight P."/>
            <person name="Clardy J."/>
            <person name="Hung D."/>
            <person name="Kolter R."/>
            <person name="Mekalanos J."/>
            <person name="Walker S."/>
            <person name="Walsh C.T."/>
            <person name="Lander E."/>
            <person name="Galagan J."/>
            <person name="Nusbaum C."/>
            <person name="Birren B."/>
        </authorList>
    </citation>
    <scope>NUCLEOTIDE SEQUENCE [LARGE SCALE GENOMIC DNA]</scope>
    <source>
        <strain evidence="3">ATCC 25486 / DSM 40338 / CBS 914.69 / JCM 4507 / NBRC 13074 / NRRL 2958 / 5647</strain>
    </source>
</reference>
<evidence type="ECO:0000256" key="1">
    <source>
        <dbReference type="SAM" id="MobiDB-lite"/>
    </source>
</evidence>
<proteinExistence type="predicted"/>
<sequence>MYSGGRGSGVTAVIRAVINVSVGTESLASWWPAEHYWLCSRTGCTEEFGKEFKMSINDIKNDDADKAFESFDVDELETLEVAQGVALPEMGASSGSIGTSSSSSSTCSAC</sequence>
<feature type="compositionally biased region" description="Low complexity" evidence="1">
    <location>
        <begin position="92"/>
        <end position="110"/>
    </location>
</feature>
<dbReference type="HOGENOM" id="CLU_2169682_0_0_11"/>
<dbReference type="InterPro" id="IPR023895">
    <property type="entry name" value="Thiopep_bacteriocin_prcur"/>
</dbReference>
<reference evidence="3" key="2">
    <citation type="submission" date="2009-10" db="EMBL/GenBank/DDBJ databases">
        <title>The genome sequence of Streptomyces pristinaespiralis strain ATCC 25486.</title>
        <authorList>
            <consortium name="The Broad Institute Genome Sequencing Platform"/>
            <consortium name="Broad Institute Microbial Sequencing Center"/>
            <person name="Fischbach M."/>
            <person name="Godfrey P."/>
            <person name="Ward D."/>
            <person name="Young S."/>
            <person name="Zeng Q."/>
            <person name="Koehrsen M."/>
            <person name="Alvarado L."/>
            <person name="Berlin A.M."/>
            <person name="Bochicchio J."/>
            <person name="Borenstein D."/>
            <person name="Chapman S.B."/>
            <person name="Chen Z."/>
            <person name="Engels R."/>
            <person name="Freedman E."/>
            <person name="Gellesch M."/>
            <person name="Goldberg J."/>
            <person name="Griggs A."/>
            <person name="Gujja S."/>
            <person name="Heilman E.R."/>
            <person name="Heiman D.I."/>
            <person name="Hepburn T.A."/>
            <person name="Howarth C."/>
            <person name="Jen D."/>
            <person name="Larson L."/>
            <person name="Lewis B."/>
            <person name="Mehta T."/>
            <person name="Park D."/>
            <person name="Pearson M."/>
            <person name="Richards J."/>
            <person name="Roberts A."/>
            <person name="Saif S."/>
            <person name="Shea T.D."/>
            <person name="Shenoy N."/>
            <person name="Sisk P."/>
            <person name="Stolte C."/>
            <person name="Sykes S.N."/>
            <person name="Thomson T."/>
            <person name="Walk T."/>
            <person name="White J."/>
            <person name="Yandava C."/>
            <person name="Straight P."/>
            <person name="Clardy J."/>
            <person name="Hung D."/>
            <person name="Kolter R."/>
            <person name="Mekalanos J."/>
            <person name="Walker S."/>
            <person name="Walsh C.T."/>
            <person name="Wieland-Brown L.C."/>
            <person name="Haas B."/>
            <person name="Nusbaum C."/>
            <person name="Birren B."/>
        </authorList>
    </citation>
    <scope>NUCLEOTIDE SEQUENCE [LARGE SCALE GENOMIC DNA]</scope>
    <source>
        <strain evidence="3">ATCC 25486 / DSM 40338 / CBS 914.69 / JCM 4507 / NBRC 13074 / NRRL 2958 / 5647</strain>
    </source>
</reference>
<organism evidence="2 3">
    <name type="scientific">Streptomyces pristinaespiralis (strain ATCC 25486 / DSM 40338 / CBS 914.69 / JCM 4507 / KCC S-0507 / NBRC 13074 / NRRL 2958 / 5647)</name>
    <dbReference type="NCBI Taxonomy" id="457429"/>
    <lineage>
        <taxon>Bacteria</taxon>
        <taxon>Bacillati</taxon>
        <taxon>Actinomycetota</taxon>
        <taxon>Actinomycetes</taxon>
        <taxon>Kitasatosporales</taxon>
        <taxon>Streptomycetaceae</taxon>
        <taxon>Streptomyces</taxon>
    </lineage>
</organism>
<dbReference type="NCBIfam" id="NF033400">
    <property type="entry name" value="thiazolyl_B"/>
    <property type="match status" value="1"/>
</dbReference>
<evidence type="ECO:0000313" key="2">
    <source>
        <dbReference type="EMBL" id="EFH30885.1"/>
    </source>
</evidence>
<dbReference type="AlphaFoldDB" id="D6XA03"/>
<dbReference type="EMBL" id="CM000950">
    <property type="protein sequence ID" value="EFH30885.1"/>
    <property type="molecule type" value="Genomic_DNA"/>
</dbReference>
<protein>
    <recommendedName>
        <fullName evidence="4">Thiazolylpeptide-type bacteriocin</fullName>
    </recommendedName>
</protein>
<dbReference type="eggNOG" id="ENOG5031V4Y">
    <property type="taxonomic scope" value="Bacteria"/>
</dbReference>
<dbReference type="Pfam" id="PF19409">
    <property type="entry name" value="Thiopep_pre"/>
    <property type="match status" value="1"/>
</dbReference>
<accession>D6XA03</accession>
<dbReference type="NCBIfam" id="TIGR03892">
    <property type="entry name" value="thiopep_precurs"/>
    <property type="match status" value="1"/>
</dbReference>
<evidence type="ECO:0000313" key="3">
    <source>
        <dbReference type="Proteomes" id="UP000002805"/>
    </source>
</evidence>
<gene>
    <name evidence="2" type="ORF">SSDG_06103</name>
</gene>
<feature type="region of interest" description="Disordered" evidence="1">
    <location>
        <begin position="91"/>
        <end position="110"/>
    </location>
</feature>
<name>D6XA03_STRE2</name>
<dbReference type="Proteomes" id="UP000002805">
    <property type="component" value="Chromosome"/>
</dbReference>
<keyword evidence="3" id="KW-1185">Reference proteome</keyword>
<evidence type="ECO:0008006" key="4">
    <source>
        <dbReference type="Google" id="ProtNLM"/>
    </source>
</evidence>